<keyword evidence="10" id="KW-1185">Reference proteome</keyword>
<dbReference type="OrthoDB" id="9772409at2"/>
<dbReference type="SFLD" id="SFLDS00029">
    <property type="entry name" value="Radical_SAM"/>
    <property type="match status" value="1"/>
</dbReference>
<feature type="domain" description="4Fe4S-binding SPASM" evidence="8">
    <location>
        <begin position="269"/>
        <end position="335"/>
    </location>
</feature>
<evidence type="ECO:0000259" key="8">
    <source>
        <dbReference type="Pfam" id="PF13186"/>
    </source>
</evidence>
<dbReference type="InterPro" id="IPR050377">
    <property type="entry name" value="Radical_SAM_PqqE_MftC-like"/>
</dbReference>
<dbReference type="Proteomes" id="UP000006055">
    <property type="component" value="Chromosome"/>
</dbReference>
<dbReference type="eggNOG" id="COG0535">
    <property type="taxonomic scope" value="Bacteria"/>
</dbReference>
<dbReference type="InterPro" id="IPR034391">
    <property type="entry name" value="AdoMet-like_SPASM_containing"/>
</dbReference>
<proteinExistence type="predicted"/>
<dbReference type="RefSeq" id="WP_014812925.1">
    <property type="nucleotide sequence ID" value="NC_018025.1"/>
</dbReference>
<dbReference type="InterPro" id="IPR058240">
    <property type="entry name" value="rSAM_sf"/>
</dbReference>
<gene>
    <name evidence="9" type="ordered locus">Desti_5230</name>
</gene>
<dbReference type="InterPro" id="IPR013785">
    <property type="entry name" value="Aldolase_TIM"/>
</dbReference>
<name>I4CE34_DESTA</name>
<dbReference type="InterPro" id="IPR023885">
    <property type="entry name" value="4Fe4S-binding_SPASM_dom"/>
</dbReference>
<reference evidence="10" key="1">
    <citation type="submission" date="2012-06" db="EMBL/GenBank/DDBJ databases">
        <title>Complete sequence of chromosome of Desulfomonile tiedjei DSM 6799.</title>
        <authorList>
            <person name="Lucas S."/>
            <person name="Copeland A."/>
            <person name="Lapidus A."/>
            <person name="Glavina del Rio T."/>
            <person name="Dalin E."/>
            <person name="Tice H."/>
            <person name="Bruce D."/>
            <person name="Goodwin L."/>
            <person name="Pitluck S."/>
            <person name="Peters L."/>
            <person name="Ovchinnikova G."/>
            <person name="Zeytun A."/>
            <person name="Lu M."/>
            <person name="Kyrpides N."/>
            <person name="Mavromatis K."/>
            <person name="Ivanova N."/>
            <person name="Brettin T."/>
            <person name="Detter J.C."/>
            <person name="Han C."/>
            <person name="Larimer F."/>
            <person name="Land M."/>
            <person name="Hauser L."/>
            <person name="Markowitz V."/>
            <person name="Cheng J.-F."/>
            <person name="Hugenholtz P."/>
            <person name="Woyke T."/>
            <person name="Wu D."/>
            <person name="Spring S."/>
            <person name="Schroeder M."/>
            <person name="Brambilla E."/>
            <person name="Klenk H.-P."/>
            <person name="Eisen J.A."/>
        </authorList>
    </citation>
    <scope>NUCLEOTIDE SEQUENCE [LARGE SCALE GENOMIC DNA]</scope>
    <source>
        <strain evidence="10">ATCC 49306 / DSM 6799 / DCB-1</strain>
    </source>
</reference>
<evidence type="ECO:0000313" key="10">
    <source>
        <dbReference type="Proteomes" id="UP000006055"/>
    </source>
</evidence>
<keyword evidence="2" id="KW-0004">4Fe-4S</keyword>
<dbReference type="SFLD" id="SFLDG01387">
    <property type="entry name" value="BtrN-like_SPASM_domain_contain"/>
    <property type="match status" value="1"/>
</dbReference>
<dbReference type="KEGG" id="dti:Desti_5230"/>
<evidence type="ECO:0000256" key="4">
    <source>
        <dbReference type="ARBA" id="ARBA00022723"/>
    </source>
</evidence>
<keyword evidence="3" id="KW-0949">S-adenosyl-L-methionine</keyword>
<evidence type="ECO:0000256" key="3">
    <source>
        <dbReference type="ARBA" id="ARBA00022691"/>
    </source>
</evidence>
<evidence type="ECO:0000256" key="6">
    <source>
        <dbReference type="ARBA" id="ARBA00023014"/>
    </source>
</evidence>
<dbReference type="SFLD" id="SFLDG01067">
    <property type="entry name" value="SPASM/twitch_domain_containing"/>
    <property type="match status" value="1"/>
</dbReference>
<evidence type="ECO:0000259" key="7">
    <source>
        <dbReference type="Pfam" id="PF04055"/>
    </source>
</evidence>
<dbReference type="STRING" id="706587.Desti_5230"/>
<dbReference type="CDD" id="cd01335">
    <property type="entry name" value="Radical_SAM"/>
    <property type="match status" value="1"/>
</dbReference>
<feature type="domain" description="Radical SAM core" evidence="7">
    <location>
        <begin position="59"/>
        <end position="191"/>
    </location>
</feature>
<dbReference type="EMBL" id="CP003360">
    <property type="protein sequence ID" value="AFM27825.1"/>
    <property type="molecule type" value="Genomic_DNA"/>
</dbReference>
<dbReference type="GO" id="GO:0046872">
    <property type="term" value="F:metal ion binding"/>
    <property type="evidence" value="ECO:0007669"/>
    <property type="project" value="UniProtKB-KW"/>
</dbReference>
<dbReference type="SUPFAM" id="SSF102114">
    <property type="entry name" value="Radical SAM enzymes"/>
    <property type="match status" value="1"/>
</dbReference>
<dbReference type="PANTHER" id="PTHR11228">
    <property type="entry name" value="RADICAL SAM DOMAIN PROTEIN"/>
    <property type="match status" value="1"/>
</dbReference>
<dbReference type="PANTHER" id="PTHR11228:SF7">
    <property type="entry name" value="PQQA PEPTIDE CYCLASE"/>
    <property type="match status" value="1"/>
</dbReference>
<evidence type="ECO:0000256" key="2">
    <source>
        <dbReference type="ARBA" id="ARBA00022485"/>
    </source>
</evidence>
<dbReference type="GO" id="GO:0003824">
    <property type="term" value="F:catalytic activity"/>
    <property type="evidence" value="ECO:0007669"/>
    <property type="project" value="InterPro"/>
</dbReference>
<protein>
    <submittedName>
        <fullName evidence="9">Radical SAM superfamily enzyme</fullName>
    </submittedName>
</protein>
<evidence type="ECO:0000256" key="1">
    <source>
        <dbReference type="ARBA" id="ARBA00001966"/>
    </source>
</evidence>
<comment type="cofactor">
    <cofactor evidence="1">
        <name>[4Fe-4S] cluster</name>
        <dbReference type="ChEBI" id="CHEBI:49883"/>
    </cofactor>
</comment>
<dbReference type="AlphaFoldDB" id="I4CE34"/>
<sequence>MRAFVSKILARYPRLIPFIAPMVKSVKKRFSGIRTQKMDPDVARRLKRILESRLTILDVETTNICNARCSFCAYRFRKRPPQVMTSDFFSMLLDRYVAYGGGDLSLTPLVGDPLVDKGLIAKIQRARSESSIKEISFATNLIALDLHGAKNLLTSGVNWIFVSTSIGSKDMYRSVYGVDRYERVMANLFDLLETNNQLGRPVAISVGLRCAKPYRAVFASPDYRRAVELLGSYISVIDDDYVNWTGSIREEDLPAGNRFRRIHDRREPCEQLYYGLQVYVNGDVNLCCCVDMQGELLVGNVQRDSIDRIWKGDTIRKIRAAWDAGDIPEICSQCNMYAPLSAFLTLNRHRIEQWGVADLTSPEL</sequence>
<dbReference type="PATRIC" id="fig|706587.4.peg.5905"/>
<dbReference type="Pfam" id="PF13186">
    <property type="entry name" value="SPASM"/>
    <property type="match status" value="1"/>
</dbReference>
<dbReference type="HOGENOM" id="CLU_760171_0_0_7"/>
<accession>I4CE34</accession>
<dbReference type="CDD" id="cd21109">
    <property type="entry name" value="SPASM"/>
    <property type="match status" value="1"/>
</dbReference>
<keyword evidence="6" id="KW-0411">Iron-sulfur</keyword>
<dbReference type="Pfam" id="PF04055">
    <property type="entry name" value="Radical_SAM"/>
    <property type="match status" value="1"/>
</dbReference>
<organism evidence="9 10">
    <name type="scientific">Desulfomonile tiedjei (strain ATCC 49306 / DSM 6799 / DCB-1)</name>
    <dbReference type="NCBI Taxonomy" id="706587"/>
    <lineage>
        <taxon>Bacteria</taxon>
        <taxon>Pseudomonadati</taxon>
        <taxon>Thermodesulfobacteriota</taxon>
        <taxon>Desulfomonilia</taxon>
        <taxon>Desulfomonilales</taxon>
        <taxon>Desulfomonilaceae</taxon>
        <taxon>Desulfomonile</taxon>
    </lineage>
</organism>
<evidence type="ECO:0000256" key="5">
    <source>
        <dbReference type="ARBA" id="ARBA00023004"/>
    </source>
</evidence>
<dbReference type="GO" id="GO:0051536">
    <property type="term" value="F:iron-sulfur cluster binding"/>
    <property type="evidence" value="ECO:0007669"/>
    <property type="project" value="UniProtKB-KW"/>
</dbReference>
<keyword evidence="5" id="KW-0408">Iron</keyword>
<evidence type="ECO:0000313" key="9">
    <source>
        <dbReference type="EMBL" id="AFM27825.1"/>
    </source>
</evidence>
<keyword evidence="4" id="KW-0479">Metal-binding</keyword>
<dbReference type="Gene3D" id="3.20.20.70">
    <property type="entry name" value="Aldolase class I"/>
    <property type="match status" value="1"/>
</dbReference>
<dbReference type="InterPro" id="IPR007197">
    <property type="entry name" value="rSAM"/>
</dbReference>